<comment type="caution">
    <text evidence="2">The sequence shown here is derived from an EMBL/GenBank/DDBJ whole genome shotgun (WGS) entry which is preliminary data.</text>
</comment>
<evidence type="ECO:0000313" key="3">
    <source>
        <dbReference type="Proteomes" id="UP001054837"/>
    </source>
</evidence>
<protein>
    <submittedName>
        <fullName evidence="2">Uncharacterized protein</fullName>
    </submittedName>
</protein>
<evidence type="ECO:0000313" key="2">
    <source>
        <dbReference type="EMBL" id="GIY16038.1"/>
    </source>
</evidence>
<accession>A0AAV4R7H2</accession>
<name>A0AAV4R7H2_9ARAC</name>
<dbReference type="AlphaFoldDB" id="A0AAV4R7H2"/>
<reference evidence="2 3" key="1">
    <citation type="submission" date="2021-06" db="EMBL/GenBank/DDBJ databases">
        <title>Caerostris darwini draft genome.</title>
        <authorList>
            <person name="Kono N."/>
            <person name="Arakawa K."/>
        </authorList>
    </citation>
    <scope>NUCLEOTIDE SEQUENCE [LARGE SCALE GENOMIC DNA]</scope>
</reference>
<organism evidence="2 3">
    <name type="scientific">Caerostris darwini</name>
    <dbReference type="NCBI Taxonomy" id="1538125"/>
    <lineage>
        <taxon>Eukaryota</taxon>
        <taxon>Metazoa</taxon>
        <taxon>Ecdysozoa</taxon>
        <taxon>Arthropoda</taxon>
        <taxon>Chelicerata</taxon>
        <taxon>Arachnida</taxon>
        <taxon>Araneae</taxon>
        <taxon>Araneomorphae</taxon>
        <taxon>Entelegynae</taxon>
        <taxon>Araneoidea</taxon>
        <taxon>Araneidae</taxon>
        <taxon>Caerostris</taxon>
    </lineage>
</organism>
<gene>
    <name evidence="2" type="ORF">CDAR_187901</name>
</gene>
<keyword evidence="3" id="KW-1185">Reference proteome</keyword>
<dbReference type="Proteomes" id="UP001054837">
    <property type="component" value="Unassembled WGS sequence"/>
</dbReference>
<dbReference type="EMBL" id="BPLQ01005625">
    <property type="protein sequence ID" value="GIY16038.1"/>
    <property type="molecule type" value="Genomic_DNA"/>
</dbReference>
<evidence type="ECO:0000256" key="1">
    <source>
        <dbReference type="SAM" id="MobiDB-lite"/>
    </source>
</evidence>
<feature type="region of interest" description="Disordered" evidence="1">
    <location>
        <begin position="47"/>
        <end position="75"/>
    </location>
</feature>
<sequence>MVRWVTPEMNPQEMDPAAQNEALRRSLYINSFTTVVKMVRWVTPEMNPQEMDPAAQNEGNESDGRYFEMEISETD</sequence>
<proteinExistence type="predicted"/>